<dbReference type="PANTHER" id="PTHR15682:SF2">
    <property type="entry name" value="UNHEALTHY RIBOSOME BIOGENESIS PROTEIN 2 HOMOLOG"/>
    <property type="match status" value="1"/>
</dbReference>
<reference evidence="2 3" key="1">
    <citation type="journal article" date="2004" name="Science">
        <title>The Ashbya gossypii genome as a tool for mapping the ancient Saccharomyces cerevisiae genome.</title>
        <authorList>
            <person name="Dietrich F.S."/>
            <person name="Voegeli S."/>
            <person name="Brachat S."/>
            <person name="Lerch A."/>
            <person name="Gates K."/>
            <person name="Steiner S."/>
            <person name="Mohr C."/>
            <person name="Pohlmann R."/>
            <person name="Luedi P."/>
            <person name="Choi S."/>
            <person name="Wing R.A."/>
            <person name="Flavier A."/>
            <person name="Gaffney T.D."/>
            <person name="Philippsen P."/>
        </authorList>
    </citation>
    <scope>NUCLEOTIDE SEQUENCE [LARGE SCALE GENOMIC DNA]</scope>
    <source>
        <strain evidence="3">ATCC 10895 / CBS 109.51 / FGSC 9923 / NRRL Y-1056</strain>
    </source>
</reference>
<dbReference type="GO" id="GO:0042254">
    <property type="term" value="P:ribosome biogenesis"/>
    <property type="evidence" value="ECO:0000318"/>
    <property type="project" value="GO_Central"/>
</dbReference>
<dbReference type="eggNOG" id="ENOG502QTEB">
    <property type="taxonomic scope" value="Eukaryota"/>
</dbReference>
<dbReference type="InParanoid" id="Q757T4"/>
<dbReference type="EMBL" id="AE016818">
    <property type="protein sequence ID" value="AAS52613.1"/>
    <property type="molecule type" value="Genomic_DNA"/>
</dbReference>
<proteinExistence type="predicted"/>
<dbReference type="Proteomes" id="UP000000591">
    <property type="component" value="Chromosome V"/>
</dbReference>
<dbReference type="RefSeq" id="NP_984789.1">
    <property type="nucleotide sequence ID" value="NM_210143.2"/>
</dbReference>
<evidence type="ECO:0000259" key="1">
    <source>
        <dbReference type="Pfam" id="PF10441"/>
    </source>
</evidence>
<dbReference type="OrthoDB" id="160374at2759"/>
<dbReference type="HOGENOM" id="CLU_008472_0_0_1"/>
<name>Q757T4_EREGS</name>
<evidence type="ECO:0000313" key="2">
    <source>
        <dbReference type="EMBL" id="AAS52613.1"/>
    </source>
</evidence>
<dbReference type="InterPro" id="IPR052609">
    <property type="entry name" value="Ribosome_Biogenesis_Reg"/>
</dbReference>
<dbReference type="OMA" id="CHVNARE"/>
<protein>
    <submittedName>
        <fullName evidence="2">AEL072Wp</fullName>
    </submittedName>
</protein>
<evidence type="ECO:0000313" key="3">
    <source>
        <dbReference type="Proteomes" id="UP000000591"/>
    </source>
</evidence>
<dbReference type="STRING" id="284811.Q757T4"/>
<dbReference type="PANTHER" id="PTHR15682">
    <property type="entry name" value="UNHEALTHY RIBOSOME BIOGENESIS PROTEIN 2 HOMOLOG"/>
    <property type="match status" value="1"/>
</dbReference>
<dbReference type="GO" id="GO:0005730">
    <property type="term" value="C:nucleolus"/>
    <property type="evidence" value="ECO:0000318"/>
    <property type="project" value="GO_Central"/>
</dbReference>
<accession>Q757T4</accession>
<dbReference type="GeneID" id="4620981"/>
<keyword evidence="3" id="KW-1185">Reference proteome</keyword>
<feature type="domain" description="Nucleolar 27S pre-rRNA processing Urb2/Npa2 C-terminal" evidence="1">
    <location>
        <begin position="932"/>
        <end position="1137"/>
    </location>
</feature>
<dbReference type="AlphaFoldDB" id="Q757T4"/>
<reference evidence="3" key="2">
    <citation type="journal article" date="2013" name="G3 (Bethesda)">
        <title>Genomes of Ashbya fungi isolated from insects reveal four mating-type loci, numerous translocations, lack of transposons, and distinct gene duplications.</title>
        <authorList>
            <person name="Dietrich F.S."/>
            <person name="Voegeli S."/>
            <person name="Kuo S."/>
            <person name="Philippsen P."/>
        </authorList>
    </citation>
    <scope>GENOME REANNOTATION</scope>
    <source>
        <strain evidence="3">ATCC 10895 / CBS 109.51 / FGSC 9923 / NRRL Y-1056</strain>
    </source>
</reference>
<dbReference type="KEGG" id="ago:AGOS_AEL072W"/>
<dbReference type="Pfam" id="PF10441">
    <property type="entry name" value="Urb2"/>
    <property type="match status" value="1"/>
</dbReference>
<dbReference type="FunCoup" id="Q757T4">
    <property type="interactions" value="178"/>
</dbReference>
<gene>
    <name evidence="2" type="ORF">AGOS_AEL072W</name>
</gene>
<organism evidence="2 3">
    <name type="scientific">Eremothecium gossypii (strain ATCC 10895 / CBS 109.51 / FGSC 9923 / NRRL Y-1056)</name>
    <name type="common">Yeast</name>
    <name type="synonym">Ashbya gossypii</name>
    <dbReference type="NCBI Taxonomy" id="284811"/>
    <lineage>
        <taxon>Eukaryota</taxon>
        <taxon>Fungi</taxon>
        <taxon>Dikarya</taxon>
        <taxon>Ascomycota</taxon>
        <taxon>Saccharomycotina</taxon>
        <taxon>Saccharomycetes</taxon>
        <taxon>Saccharomycetales</taxon>
        <taxon>Saccharomycetaceae</taxon>
        <taxon>Eremothecium</taxon>
    </lineage>
</organism>
<sequence length="1138" mass="130865">MALDSAEAISKYLRSKSITTDELCDVCQDLEAGRYSVFFPSAHIFVLELIIDRWNDPKHESYRTNWRVWDLFNRMWQRVEQEDHKKRLSKRLRFSVVLLQGIESVKQDYDSFSKAVLETMQLINSTSAIHCSVETAMKLLGETVNLLNRCDGTDASGRRAMLNELLTLSNIESVADVGSKIATLYSGHLLSPTLTYMQLYGGPDSNDAGSNILRKLMSKFLYGPSVIPLRHIEKFLSDYELPKEQVQVFFRTTIQFLSSSDFATLESIFKILLKIAPEMSAAMLHDLSLEKKTMSQEFLENMFNEAFSQENWALVANVLILDVDVGIKNAQKILNVLSQGKINGHLINMWKALIDCHVIAREFPQFLEKWKSHCSQSSCKVLLENEQYYAVVAGNIPLLSVSQIRDLLEELLDQVSKDSSEEAINVATIIVLGLRKLPYNLLQEFKLSLLKFFELHHIRTTAFWDLKHHILELYDDVASAELLSGKDIPAMLVELETAPMNLYFTIFKIRELIEFEMDSVIENFIRRLEILSNQRYILLQLFSRWSTIVDLTFNQSQMEHLLEISLKPDNIEIYNEILKYDDFFEETNIIHTLVRLLGAKIEHATCRSLLCQFPVQCIGKNVRVDVINRILAQEQLHSDEPHLVEHLLKNPTFKSAIETDCKALAKVISQESDYYALDNPLFTTVWGNHLNNMKSEQCQTFISELIESISNGLTEQFEFATYKLAFYIVTSTPHKFDKVKEVAQTYVRNVMDILKQQQNILDNVKLSSWLMGSLYRVFCQFELSQPIDFLRSFLLSVSQQMKACNDHQLLETRFQLHCLCYEDNLEGLLACYVLLREIGVQKNRLLPAVSSAVKLKSVSDHTSFNRAFFSIISSFSELSVVQAEGVLELYGVFVPLLSKENTIGTRLFVRSVLEFHTYSERILAQKKALLKVLVLYKDTLVSKPWLFTQYAVESLFPLCTKLNISICHSDYPGQDEVFVSSTQLLSSVLLFHRYKLSNRHHLVTSTLCCYMGLLAESERYRLSVLSAKSFSRLVINFCEPSHSPNNSNKDSLNSRVTVAKRSLRKYLPIILLNYVNKVISHNFKETIRKEITPCIFSVFDVLSRSELAVITSSLDNPGRVYFKNLYAEYQKLGRWHEE</sequence>
<dbReference type="InterPro" id="IPR018849">
    <property type="entry name" value="Urb2/Npa2_C"/>
</dbReference>